<reference evidence="1" key="2">
    <citation type="journal article" date="2015" name="Data Brief">
        <title>Shoot transcriptome of the giant reed, Arundo donax.</title>
        <authorList>
            <person name="Barrero R.A."/>
            <person name="Guerrero F.D."/>
            <person name="Moolhuijzen P."/>
            <person name="Goolsby J.A."/>
            <person name="Tidwell J."/>
            <person name="Bellgard S.E."/>
            <person name="Bellgard M.I."/>
        </authorList>
    </citation>
    <scope>NUCLEOTIDE SEQUENCE</scope>
    <source>
        <tissue evidence="1">Shoot tissue taken approximately 20 cm above the soil surface</tissue>
    </source>
</reference>
<dbReference type="EMBL" id="GBRH01249111">
    <property type="protein sequence ID" value="JAD48784.1"/>
    <property type="molecule type" value="Transcribed_RNA"/>
</dbReference>
<proteinExistence type="predicted"/>
<organism evidence="1">
    <name type="scientific">Arundo donax</name>
    <name type="common">Giant reed</name>
    <name type="synonym">Donax arundinaceus</name>
    <dbReference type="NCBI Taxonomy" id="35708"/>
    <lineage>
        <taxon>Eukaryota</taxon>
        <taxon>Viridiplantae</taxon>
        <taxon>Streptophyta</taxon>
        <taxon>Embryophyta</taxon>
        <taxon>Tracheophyta</taxon>
        <taxon>Spermatophyta</taxon>
        <taxon>Magnoliopsida</taxon>
        <taxon>Liliopsida</taxon>
        <taxon>Poales</taxon>
        <taxon>Poaceae</taxon>
        <taxon>PACMAD clade</taxon>
        <taxon>Arundinoideae</taxon>
        <taxon>Arundineae</taxon>
        <taxon>Arundo</taxon>
    </lineage>
</organism>
<accession>A0A0A9AAQ9</accession>
<protein>
    <submittedName>
        <fullName evidence="1">Uncharacterized protein</fullName>
    </submittedName>
</protein>
<evidence type="ECO:0000313" key="1">
    <source>
        <dbReference type="EMBL" id="JAD48784.1"/>
    </source>
</evidence>
<dbReference type="AlphaFoldDB" id="A0A0A9AAQ9"/>
<reference evidence="1" key="1">
    <citation type="submission" date="2014-09" db="EMBL/GenBank/DDBJ databases">
        <authorList>
            <person name="Magalhaes I.L.F."/>
            <person name="Oliveira U."/>
            <person name="Santos F.R."/>
            <person name="Vidigal T.H.D.A."/>
            <person name="Brescovit A.D."/>
            <person name="Santos A.J."/>
        </authorList>
    </citation>
    <scope>NUCLEOTIDE SEQUENCE</scope>
    <source>
        <tissue evidence="1">Shoot tissue taken approximately 20 cm above the soil surface</tissue>
    </source>
</reference>
<name>A0A0A9AAQ9_ARUDO</name>
<sequence length="39" mass="4318">MKTDVIGYLVAVKNCRNTFLMVIPSKCASLGYLNQVVLD</sequence>